<evidence type="ECO:0000256" key="1">
    <source>
        <dbReference type="PROSITE-ProRule" id="PRU00339"/>
    </source>
</evidence>
<feature type="region of interest" description="Disordered" evidence="2">
    <location>
        <begin position="433"/>
        <end position="452"/>
    </location>
</feature>
<protein>
    <submittedName>
        <fullName evidence="4">DUF5107 domain-containing protein</fullName>
    </submittedName>
</protein>
<reference evidence="4 5" key="1">
    <citation type="submission" date="2018-11" db="EMBL/GenBank/DDBJ databases">
        <title>Complete Genome Sequence of Vbrio mediterranei 117-T6: a Potential Pathogen Bacteria Isolated from the Conchocelis of Pyropia.</title>
        <authorList>
            <person name="Liu Q."/>
        </authorList>
    </citation>
    <scope>NUCLEOTIDE SEQUENCE [LARGE SCALE GENOMIC DNA]</scope>
    <source>
        <strain evidence="4 5">117-T6</strain>
    </source>
</reference>
<dbReference type="Pfam" id="PF17128">
    <property type="entry name" value="DUF5107"/>
    <property type="match status" value="1"/>
</dbReference>
<evidence type="ECO:0000256" key="2">
    <source>
        <dbReference type="SAM" id="MobiDB-lite"/>
    </source>
</evidence>
<evidence type="ECO:0000259" key="3">
    <source>
        <dbReference type="Pfam" id="PF17128"/>
    </source>
</evidence>
<proteinExistence type="predicted"/>
<organism evidence="4 5">
    <name type="scientific">Vibrio mediterranei</name>
    <dbReference type="NCBI Taxonomy" id="689"/>
    <lineage>
        <taxon>Bacteria</taxon>
        <taxon>Pseudomonadati</taxon>
        <taxon>Pseudomonadota</taxon>
        <taxon>Gammaproteobacteria</taxon>
        <taxon>Vibrionales</taxon>
        <taxon>Vibrionaceae</taxon>
        <taxon>Vibrio</taxon>
    </lineage>
</organism>
<dbReference type="InterPro" id="IPR011990">
    <property type="entry name" value="TPR-like_helical_dom_sf"/>
</dbReference>
<keyword evidence="1" id="KW-0802">TPR repeat</keyword>
<dbReference type="Proteomes" id="UP000279760">
    <property type="component" value="Chromosome 1"/>
</dbReference>
<gene>
    <name evidence="4" type="ORF">ECB94_01890</name>
</gene>
<name>A0A3G4V6K7_9VIBR</name>
<dbReference type="Gene3D" id="1.25.40.10">
    <property type="entry name" value="Tetratricopeptide repeat domain"/>
    <property type="match status" value="3"/>
</dbReference>
<feature type="repeat" description="TPR" evidence="1">
    <location>
        <begin position="741"/>
        <end position="774"/>
    </location>
</feature>
<dbReference type="InterPro" id="IPR033396">
    <property type="entry name" value="DUF5107"/>
</dbReference>
<dbReference type="PROSITE" id="PS50005">
    <property type="entry name" value="TPR"/>
    <property type="match status" value="1"/>
</dbReference>
<accession>A0A3G4V6K7</accession>
<dbReference type="RefSeq" id="WP_124939849.1">
    <property type="nucleotide sequence ID" value="NZ_CP033577.1"/>
</dbReference>
<dbReference type="Pfam" id="PF13432">
    <property type="entry name" value="TPR_16"/>
    <property type="match status" value="2"/>
</dbReference>
<dbReference type="SUPFAM" id="SSF48452">
    <property type="entry name" value="TPR-like"/>
    <property type="match status" value="2"/>
</dbReference>
<dbReference type="AlphaFoldDB" id="A0A3G4V6K7"/>
<dbReference type="InterPro" id="IPR019734">
    <property type="entry name" value="TPR_rpt"/>
</dbReference>
<dbReference type="EMBL" id="CP033577">
    <property type="protein sequence ID" value="AYV20125.1"/>
    <property type="molecule type" value="Genomic_DNA"/>
</dbReference>
<evidence type="ECO:0000313" key="4">
    <source>
        <dbReference type="EMBL" id="AYV20125.1"/>
    </source>
</evidence>
<dbReference type="SMART" id="SM00028">
    <property type="entry name" value="TPR"/>
    <property type="match status" value="2"/>
</dbReference>
<sequence length="1095" mass="124039">MAKNVKVWTETVTLPTYQVGKVDTNPIFLEKRVYQGSSGAVYPYGVIDSITNECVNQEYKAVFLENDFIYVMLLPELGGRIHKAYDKVHQRDFVYCNDVIKPALVGLVGPWISGGIEFNWPQHHRPTTYMPVDVNIRELADGSAEVWLGEVEHMYGLQVSTGFKLYPNKALIEITGRVYNSNPTPQQFLWWANPAVKGGDDHQSIFPPDVTAVYDHGKRDVSAFPIAKGTYYKVDYSAGVDISRYKNLPVPTSYMAAKSDYDFVGAYSHDERGGLLHVANHHISTGKKQWSWGNCEFGQAWDRQLTDSNGPYIELMTGVFTDNQPDFTWIDPNEEKIFVQNFLPYSELGLVHQANTDVAVNLIRQNEQVRIGVYAISAIENAVVTVKVDTTTVYSGVVSLLPCQCQFDDFVFGGSEQLTLEVLTQQGRKTLTYTEQQESEEPTPDPATAPKMPTAVESIDELYFIGQHLEQYHHATRHAVDYYLEALRRDEFDYRCNVAMANREFERCDYERSLHYANNALHRAHQYNKNPLCGRASLMRGHANEKLGLLQDAYADFYKSTWSGNCNDAGFLAASRISFKQGRYLDALEEVERVLELNSMSYEAAFVKLVVLEKLQSKQALDFAKQSLERFPLGYALAMHHYLLTMQETEKQVFIELCQSRQANAIHVASLYTSLNLNEEALLALELINAKGAASNIIRASLLPDSANVLLNQAEQEFASHVLFPNAQVEVNALMQLSGYPFADYLLGCFHYAKKSYDKAVALWEQVIEARPEFKEAHRNLAIYYANKKKDIESALKYMDAAWQLDNNDARVLYELDDLRKIALVDPKTRLMLLKPHQGIIMQRDDLVTEFITLLNICHEHDRALAILKERTFAPWEGGEGRVTGQYVNALIRKSLSLIKDKAYVLAKQALIEALEFPVNLNEGRLVGQTDNDIYYLLGLIEQKLGEESAAKQMYQRALAGESEVTESRYYNDMPADYLLFQTLAMYQLGEQERAVNKFKDMAAWVTSNESQQVEHDFFAVSLPQLNVFDKDIQTNHRTHCLFVDLLAKLGLAQIQSQTSDEVNSAQHALLDSDPSHAKAHLLSYLSSVSLTELA</sequence>
<feature type="domain" description="DUF5107" evidence="3">
    <location>
        <begin position="40"/>
        <end position="324"/>
    </location>
</feature>
<evidence type="ECO:0000313" key="5">
    <source>
        <dbReference type="Proteomes" id="UP000279760"/>
    </source>
</evidence>